<feature type="region of interest" description="Disordered" evidence="1">
    <location>
        <begin position="1"/>
        <end position="37"/>
    </location>
</feature>
<dbReference type="InterPro" id="IPR008715">
    <property type="entry name" value="SAM-MeTfrase_NodS-like"/>
</dbReference>
<dbReference type="EMBL" id="QLTK01000001">
    <property type="protein sequence ID" value="RAS38835.1"/>
    <property type="molecule type" value="Genomic_DNA"/>
</dbReference>
<dbReference type="Pfam" id="PF05401">
    <property type="entry name" value="NodS"/>
    <property type="match status" value="1"/>
</dbReference>
<name>A0A329D8B2_9BURK</name>
<dbReference type="GO" id="GO:0008757">
    <property type="term" value="F:S-adenosylmethionine-dependent methyltransferase activity"/>
    <property type="evidence" value="ECO:0007669"/>
    <property type="project" value="InterPro"/>
</dbReference>
<dbReference type="SUPFAM" id="SSF53335">
    <property type="entry name" value="S-adenosyl-L-methionine-dependent methyltransferases"/>
    <property type="match status" value="1"/>
</dbReference>
<gene>
    <name evidence="2" type="ORF">BX591_101165</name>
</gene>
<dbReference type="CDD" id="cd02440">
    <property type="entry name" value="AdoMet_MTases"/>
    <property type="match status" value="1"/>
</dbReference>
<dbReference type="InterPro" id="IPR029063">
    <property type="entry name" value="SAM-dependent_MTases_sf"/>
</dbReference>
<evidence type="ECO:0000256" key="1">
    <source>
        <dbReference type="SAM" id="MobiDB-lite"/>
    </source>
</evidence>
<dbReference type="RefSeq" id="WP_111928862.1">
    <property type="nucleotide sequence ID" value="NZ_CADFFP010000004.1"/>
</dbReference>
<comment type="caution">
    <text evidence="2">The sequence shown here is derived from an EMBL/GenBank/DDBJ whole genome shotgun (WGS) entry which is preliminary data.</text>
</comment>
<proteinExistence type="predicted"/>
<evidence type="ECO:0000313" key="2">
    <source>
        <dbReference type="EMBL" id="RAS38835.1"/>
    </source>
</evidence>
<evidence type="ECO:0000313" key="3">
    <source>
        <dbReference type="Proteomes" id="UP000248918"/>
    </source>
</evidence>
<reference evidence="2 3" key="1">
    <citation type="submission" date="2018-06" db="EMBL/GenBank/DDBJ databases">
        <title>Genomic Encyclopedia of Type Strains, Phase III (KMG-III): the genomes of soil and plant-associated and newly described type strains.</title>
        <authorList>
            <person name="Whitman W."/>
        </authorList>
    </citation>
    <scope>NUCLEOTIDE SEQUENCE [LARGE SCALE GENOMIC DNA]</scope>
    <source>
        <strain evidence="2 3">LMG 23644</strain>
    </source>
</reference>
<dbReference type="Proteomes" id="UP000248918">
    <property type="component" value="Unassembled WGS sequence"/>
</dbReference>
<organism evidence="2 3">
    <name type="scientific">Paraburkholderia bryophila</name>
    <dbReference type="NCBI Taxonomy" id="420952"/>
    <lineage>
        <taxon>Bacteria</taxon>
        <taxon>Pseudomonadati</taxon>
        <taxon>Pseudomonadota</taxon>
        <taxon>Betaproteobacteria</taxon>
        <taxon>Burkholderiales</taxon>
        <taxon>Burkholderiaceae</taxon>
        <taxon>Paraburkholderia</taxon>
    </lineage>
</organism>
<dbReference type="Gene3D" id="3.40.50.150">
    <property type="entry name" value="Vaccinia Virus protein VP39"/>
    <property type="match status" value="1"/>
</dbReference>
<dbReference type="OrthoDB" id="116799at2"/>
<accession>A0A329D8B2</accession>
<dbReference type="GO" id="GO:0009312">
    <property type="term" value="P:oligosaccharide biosynthetic process"/>
    <property type="evidence" value="ECO:0007669"/>
    <property type="project" value="InterPro"/>
</dbReference>
<protein>
    <submittedName>
        <fullName evidence="2">Nodulation protein S (NodS)</fullName>
    </submittedName>
</protein>
<sequence>MDALTPRTEDRIAAADAHDNTHDDTNLNPETPSPASSPATYFDALYRHSDDPWHLREGWYESRKRSLTLALLPRPRYRNAFEPGCANGELTFELAKRCDALLAADLHERAVQLAGERMAAASQVRVERRTVPRDWPTEAGPFDLIVISEFAYYLNAAELAALADCIASSLTPDGTLLACHWRRPFAEALESADTAHALFDARCGLARLAHHDEADLLIDVWSRDARSVAQREGLL</sequence>
<feature type="compositionally biased region" description="Basic and acidic residues" evidence="1">
    <location>
        <begin position="7"/>
        <end position="25"/>
    </location>
</feature>
<dbReference type="AlphaFoldDB" id="A0A329D8B2"/>